<keyword evidence="9" id="KW-0735">Signal-anchor</keyword>
<keyword evidence="5" id="KW-1133">Transmembrane helix</keyword>
<dbReference type="GO" id="GO:0016051">
    <property type="term" value="P:carbohydrate biosynthetic process"/>
    <property type="evidence" value="ECO:0007669"/>
    <property type="project" value="InterPro"/>
</dbReference>
<dbReference type="PANTHER" id="PTHR12137">
    <property type="entry name" value="CARBOHYDRATE SULFOTRANSFERASE"/>
    <property type="match status" value="1"/>
</dbReference>
<dbReference type="Pfam" id="PF03567">
    <property type="entry name" value="Sulfotransfer_2"/>
    <property type="match status" value="1"/>
</dbReference>
<keyword evidence="4" id="KW-0812">Transmembrane</keyword>
<feature type="compositionally biased region" description="Basic and acidic residues" evidence="10">
    <location>
        <begin position="79"/>
        <end position="94"/>
    </location>
</feature>
<evidence type="ECO:0000256" key="6">
    <source>
        <dbReference type="ARBA" id="ARBA00023034"/>
    </source>
</evidence>
<sequence>MANFRNFKMSWRESGKKGIIILVVVCIVCFITIHTNRYELSGPTVRNVIHQAQSYLWKAGNVIHSSQSYRELVNVTEELPPKDDISPGHHRSDPDVYNDQINTEKDTNTNFNNTTEKTANEQNNTNSKKKEKQVKQDNKAQGKEKKKRMKYRDFQYQRDQLNEFNWTQAMSEKVQKELTKRAEGVEAGCKSIEVQRAPKPKVMYAVHHLVHVKEKKFMWCPIHKAASTTWAKNLIRLAGKSTLNNYQGKARSLFPPPKSTRDLHHIPKDTTWLLIVRHPLERLLSAYRDKMLRERKASDRFVRMQKHIVTAYQDPNQTTTTTTTSNNTLNANTSHVPTFTQFLLKVKDDVESMWTGRKRPINQHWSPYWLLCAPCQLHYHLIAQVETFTRDQEYLIHLFHMEDQAVNVHSHASNFDSYEGTDKATQHYFSQVPKELLNQIIQLYLPDFILFGYSPDEYLKLLPSVQSSTNVH</sequence>
<dbReference type="Proteomes" id="UP001286313">
    <property type="component" value="Unassembled WGS sequence"/>
</dbReference>
<keyword evidence="12" id="KW-1185">Reference proteome</keyword>
<name>A0AAE1KKL1_PETCI</name>
<dbReference type="InterPro" id="IPR018011">
    <property type="entry name" value="Carb_sulfotrans_8-10"/>
</dbReference>
<dbReference type="AlphaFoldDB" id="A0AAE1KKL1"/>
<feature type="region of interest" description="Disordered" evidence="10">
    <location>
        <begin position="79"/>
        <end position="152"/>
    </location>
</feature>
<evidence type="ECO:0000256" key="9">
    <source>
        <dbReference type="RuleBase" id="RU364020"/>
    </source>
</evidence>
<protein>
    <recommendedName>
        <fullName evidence="9">Carbohydrate sulfotransferase</fullName>
        <ecNumber evidence="9">2.8.2.-</ecNumber>
    </recommendedName>
</protein>
<organism evidence="11 12">
    <name type="scientific">Petrolisthes cinctipes</name>
    <name type="common">Flat porcelain crab</name>
    <dbReference type="NCBI Taxonomy" id="88211"/>
    <lineage>
        <taxon>Eukaryota</taxon>
        <taxon>Metazoa</taxon>
        <taxon>Ecdysozoa</taxon>
        <taxon>Arthropoda</taxon>
        <taxon>Crustacea</taxon>
        <taxon>Multicrustacea</taxon>
        <taxon>Malacostraca</taxon>
        <taxon>Eumalacostraca</taxon>
        <taxon>Eucarida</taxon>
        <taxon>Decapoda</taxon>
        <taxon>Pleocyemata</taxon>
        <taxon>Anomura</taxon>
        <taxon>Galatheoidea</taxon>
        <taxon>Porcellanidae</taxon>
        <taxon>Petrolisthes</taxon>
    </lineage>
</organism>
<evidence type="ECO:0000256" key="3">
    <source>
        <dbReference type="ARBA" id="ARBA00022679"/>
    </source>
</evidence>
<comment type="similarity">
    <text evidence="2 9">Belongs to the sulfotransferase 2 family.</text>
</comment>
<accession>A0AAE1KKL1</accession>
<evidence type="ECO:0000256" key="7">
    <source>
        <dbReference type="ARBA" id="ARBA00023136"/>
    </source>
</evidence>
<reference evidence="11" key="1">
    <citation type="submission" date="2023-10" db="EMBL/GenBank/DDBJ databases">
        <title>Genome assemblies of two species of porcelain crab, Petrolisthes cinctipes and Petrolisthes manimaculis (Anomura: Porcellanidae).</title>
        <authorList>
            <person name="Angst P."/>
        </authorList>
    </citation>
    <scope>NUCLEOTIDE SEQUENCE</scope>
    <source>
        <strain evidence="11">PB745_01</strain>
        <tissue evidence="11">Gill</tissue>
    </source>
</reference>
<evidence type="ECO:0000256" key="10">
    <source>
        <dbReference type="SAM" id="MobiDB-lite"/>
    </source>
</evidence>
<keyword evidence="9" id="KW-0119">Carbohydrate metabolism</keyword>
<comment type="caution">
    <text evidence="11">The sequence shown here is derived from an EMBL/GenBank/DDBJ whole genome shotgun (WGS) entry which is preliminary data.</text>
</comment>
<feature type="compositionally biased region" description="Basic and acidic residues" evidence="10">
    <location>
        <begin position="133"/>
        <end position="143"/>
    </location>
</feature>
<comment type="subcellular location">
    <subcellularLocation>
        <location evidence="1 9">Golgi apparatus membrane</location>
        <topology evidence="1 9">Single-pass type II membrane protein</topology>
    </subcellularLocation>
</comment>
<dbReference type="GO" id="GO:0000139">
    <property type="term" value="C:Golgi membrane"/>
    <property type="evidence" value="ECO:0007669"/>
    <property type="project" value="UniProtKB-SubCell"/>
</dbReference>
<evidence type="ECO:0000256" key="4">
    <source>
        <dbReference type="ARBA" id="ARBA00022692"/>
    </source>
</evidence>
<dbReference type="PANTHER" id="PTHR12137:SF54">
    <property type="entry name" value="CARBOHYDRATE SULFOTRANSFERASE"/>
    <property type="match status" value="1"/>
</dbReference>
<dbReference type="GO" id="GO:0008146">
    <property type="term" value="F:sulfotransferase activity"/>
    <property type="evidence" value="ECO:0007669"/>
    <property type="project" value="InterPro"/>
</dbReference>
<keyword evidence="7" id="KW-0472">Membrane</keyword>
<evidence type="ECO:0000313" key="11">
    <source>
        <dbReference type="EMBL" id="KAK3877881.1"/>
    </source>
</evidence>
<evidence type="ECO:0000256" key="8">
    <source>
        <dbReference type="ARBA" id="ARBA00023180"/>
    </source>
</evidence>
<dbReference type="InterPro" id="IPR005331">
    <property type="entry name" value="Sulfotransferase"/>
</dbReference>
<evidence type="ECO:0000256" key="5">
    <source>
        <dbReference type="ARBA" id="ARBA00022989"/>
    </source>
</evidence>
<dbReference type="EC" id="2.8.2.-" evidence="9"/>
<evidence type="ECO:0000256" key="2">
    <source>
        <dbReference type="ARBA" id="ARBA00006339"/>
    </source>
</evidence>
<feature type="compositionally biased region" description="Low complexity" evidence="10">
    <location>
        <begin position="108"/>
        <end position="121"/>
    </location>
</feature>
<gene>
    <name evidence="11" type="ORF">Pcinc_017449</name>
</gene>
<keyword evidence="6 9" id="KW-0333">Golgi apparatus</keyword>
<keyword evidence="8 9" id="KW-0325">Glycoprotein</keyword>
<evidence type="ECO:0000256" key="1">
    <source>
        <dbReference type="ARBA" id="ARBA00004323"/>
    </source>
</evidence>
<proteinExistence type="inferred from homology"/>
<dbReference type="EMBL" id="JAWQEG010001615">
    <property type="protein sequence ID" value="KAK3877881.1"/>
    <property type="molecule type" value="Genomic_DNA"/>
</dbReference>
<keyword evidence="3 9" id="KW-0808">Transferase</keyword>
<evidence type="ECO:0000313" key="12">
    <source>
        <dbReference type="Proteomes" id="UP001286313"/>
    </source>
</evidence>